<organism evidence="1 2">
    <name type="scientific">Rhodopirellula baltica SH28</name>
    <dbReference type="NCBI Taxonomy" id="993517"/>
    <lineage>
        <taxon>Bacteria</taxon>
        <taxon>Pseudomonadati</taxon>
        <taxon>Planctomycetota</taxon>
        <taxon>Planctomycetia</taxon>
        <taxon>Pirellulales</taxon>
        <taxon>Pirellulaceae</taxon>
        <taxon>Rhodopirellula</taxon>
    </lineage>
</organism>
<evidence type="ECO:0000313" key="1">
    <source>
        <dbReference type="EMBL" id="EKJ99259.1"/>
    </source>
</evidence>
<dbReference type="PATRIC" id="fig|993517.3.peg.5886"/>
<dbReference type="EMBL" id="AMCW01000152">
    <property type="protein sequence ID" value="EKJ99259.1"/>
    <property type="molecule type" value="Genomic_DNA"/>
</dbReference>
<sequence>MARSGYDSEMGAAIRPTKKSFHNWSSAISTRDRPLLH</sequence>
<proteinExistence type="predicted"/>
<name>K5C8E6_RHOBT</name>
<comment type="caution">
    <text evidence="1">The sequence shown here is derived from an EMBL/GenBank/DDBJ whole genome shotgun (WGS) entry which is preliminary data.</text>
</comment>
<dbReference type="Proteomes" id="UP000007993">
    <property type="component" value="Unassembled WGS sequence"/>
</dbReference>
<dbReference type="AlphaFoldDB" id="K5C8E6"/>
<accession>K5C8E6</accession>
<gene>
    <name evidence="1" type="ORF">RBSH_05435</name>
</gene>
<protein>
    <submittedName>
        <fullName evidence="1">Uncharacterized protein</fullName>
    </submittedName>
</protein>
<evidence type="ECO:0000313" key="2">
    <source>
        <dbReference type="Proteomes" id="UP000007993"/>
    </source>
</evidence>
<reference evidence="1 2" key="1">
    <citation type="journal article" date="2013" name="Mar. Genomics">
        <title>Expression of sulfatases in Rhodopirellula baltica and the diversity of sulfatases in the genus Rhodopirellula.</title>
        <authorList>
            <person name="Wegner C.E."/>
            <person name="Richter-Heitmann T."/>
            <person name="Klindworth A."/>
            <person name="Klockow C."/>
            <person name="Richter M."/>
            <person name="Achstetter T."/>
            <person name="Glockner F.O."/>
            <person name="Harder J."/>
        </authorList>
    </citation>
    <scope>NUCLEOTIDE SEQUENCE [LARGE SCALE GENOMIC DNA]</scope>
    <source>
        <strain evidence="1 2">SH28</strain>
    </source>
</reference>